<evidence type="ECO:0000259" key="3">
    <source>
        <dbReference type="PROSITE" id="PS50110"/>
    </source>
</evidence>
<evidence type="ECO:0000256" key="2">
    <source>
        <dbReference type="PROSITE-ProRule" id="PRU00169"/>
    </source>
</evidence>
<dbReference type="InterPro" id="IPR001789">
    <property type="entry name" value="Sig_transdc_resp-reg_receiver"/>
</dbReference>
<dbReference type="PANTHER" id="PTHR44591:SF3">
    <property type="entry name" value="RESPONSE REGULATORY DOMAIN-CONTAINING PROTEIN"/>
    <property type="match status" value="1"/>
</dbReference>
<dbReference type="Pfam" id="PF00072">
    <property type="entry name" value="Response_reg"/>
    <property type="match status" value="1"/>
</dbReference>
<evidence type="ECO:0000313" key="5">
    <source>
        <dbReference type="Proteomes" id="UP000641025"/>
    </source>
</evidence>
<dbReference type="EMBL" id="JAEMHK010000007">
    <property type="protein sequence ID" value="MBJ6800577.1"/>
    <property type="molecule type" value="Genomic_DNA"/>
</dbReference>
<sequence>MLNKVLVVDDSALIHQMYHLVLARYRCQVVDAKNGLEALDILAQQDDVQLVLLDINMPVMNGLQFLEKASALGYTERFPVVIVSTEGKEADTLQGLKLGASGYLTKPFTPSQLHEVIVRVLQAGATASEPEKVAALER</sequence>
<comment type="caution">
    <text evidence="4">The sequence shown here is derived from an EMBL/GenBank/DDBJ whole genome shotgun (WGS) entry which is preliminary data.</text>
</comment>
<dbReference type="InterPro" id="IPR011006">
    <property type="entry name" value="CheY-like_superfamily"/>
</dbReference>
<feature type="domain" description="Response regulatory" evidence="3">
    <location>
        <begin position="4"/>
        <end position="121"/>
    </location>
</feature>
<organism evidence="4 5">
    <name type="scientific">Geomonas propionica</name>
    <dbReference type="NCBI Taxonomy" id="2798582"/>
    <lineage>
        <taxon>Bacteria</taxon>
        <taxon>Pseudomonadati</taxon>
        <taxon>Thermodesulfobacteriota</taxon>
        <taxon>Desulfuromonadia</taxon>
        <taxon>Geobacterales</taxon>
        <taxon>Geobacteraceae</taxon>
        <taxon>Geomonas</taxon>
    </lineage>
</organism>
<feature type="modified residue" description="4-aspartylphosphate" evidence="2">
    <location>
        <position position="54"/>
    </location>
</feature>
<accession>A0ABS0YRJ8</accession>
<evidence type="ECO:0000256" key="1">
    <source>
        <dbReference type="ARBA" id="ARBA00022553"/>
    </source>
</evidence>
<evidence type="ECO:0000313" key="4">
    <source>
        <dbReference type="EMBL" id="MBJ6800577.1"/>
    </source>
</evidence>
<dbReference type="PANTHER" id="PTHR44591">
    <property type="entry name" value="STRESS RESPONSE REGULATOR PROTEIN 1"/>
    <property type="match status" value="1"/>
</dbReference>
<dbReference type="SMART" id="SM00448">
    <property type="entry name" value="REC"/>
    <property type="match status" value="1"/>
</dbReference>
<dbReference type="SUPFAM" id="SSF52172">
    <property type="entry name" value="CheY-like"/>
    <property type="match status" value="1"/>
</dbReference>
<dbReference type="InterPro" id="IPR050595">
    <property type="entry name" value="Bact_response_regulator"/>
</dbReference>
<dbReference type="Proteomes" id="UP000641025">
    <property type="component" value="Unassembled WGS sequence"/>
</dbReference>
<dbReference type="RefSeq" id="WP_199395085.1">
    <property type="nucleotide sequence ID" value="NZ_JAEMHK010000007.1"/>
</dbReference>
<dbReference type="PROSITE" id="PS50110">
    <property type="entry name" value="RESPONSE_REGULATORY"/>
    <property type="match status" value="1"/>
</dbReference>
<keyword evidence="1 2" id="KW-0597">Phosphoprotein</keyword>
<name>A0ABS0YRJ8_9BACT</name>
<gene>
    <name evidence="4" type="ORF">JFN90_10570</name>
</gene>
<proteinExistence type="predicted"/>
<protein>
    <submittedName>
        <fullName evidence="4">Response regulator</fullName>
    </submittedName>
</protein>
<dbReference type="Gene3D" id="3.40.50.2300">
    <property type="match status" value="1"/>
</dbReference>
<keyword evidence="5" id="KW-1185">Reference proteome</keyword>
<reference evidence="4 5" key="1">
    <citation type="submission" date="2020-12" db="EMBL/GenBank/DDBJ databases">
        <title>Geomonas sp. Red259, isolated from paddy soil.</title>
        <authorList>
            <person name="Xu Z."/>
            <person name="Zhang Z."/>
            <person name="Masuda Y."/>
            <person name="Itoh H."/>
            <person name="Senoo K."/>
        </authorList>
    </citation>
    <scope>NUCLEOTIDE SEQUENCE [LARGE SCALE GENOMIC DNA]</scope>
    <source>
        <strain evidence="4 5">Red259</strain>
    </source>
</reference>